<evidence type="ECO:0000313" key="1">
    <source>
        <dbReference type="Proteomes" id="UP000095287"/>
    </source>
</evidence>
<accession>A0A1I7ZVF7</accession>
<keyword evidence="1" id="KW-1185">Reference proteome</keyword>
<name>A0A1I7ZVF7_9BILA</name>
<organism evidence="1 2">
    <name type="scientific">Steinernema glaseri</name>
    <dbReference type="NCBI Taxonomy" id="37863"/>
    <lineage>
        <taxon>Eukaryota</taxon>
        <taxon>Metazoa</taxon>
        <taxon>Ecdysozoa</taxon>
        <taxon>Nematoda</taxon>
        <taxon>Chromadorea</taxon>
        <taxon>Rhabditida</taxon>
        <taxon>Tylenchina</taxon>
        <taxon>Panagrolaimomorpha</taxon>
        <taxon>Strongyloidoidea</taxon>
        <taxon>Steinernematidae</taxon>
        <taxon>Steinernema</taxon>
    </lineage>
</organism>
<reference evidence="2" key="1">
    <citation type="submission" date="2016-11" db="UniProtKB">
        <authorList>
            <consortium name="WormBaseParasite"/>
        </authorList>
    </citation>
    <scope>IDENTIFICATION</scope>
</reference>
<dbReference type="Proteomes" id="UP000095287">
    <property type="component" value="Unplaced"/>
</dbReference>
<dbReference type="WBParaSite" id="L893_g30312.t1">
    <property type="protein sequence ID" value="L893_g30312.t1"/>
    <property type="gene ID" value="L893_g30312"/>
</dbReference>
<proteinExistence type="predicted"/>
<dbReference type="AlphaFoldDB" id="A0A1I7ZVF7"/>
<sequence length="266" mass="28962">MSHKGLSDSKLGQKMVDGLIVSLKVPCEKKLRHRQLRRLSCLFDPRTARLLLLRLVKSAKRADREDQGRNRKTRSNIAAARGSPLIGPIRESKRRLALRVRCSISAALAPGYSTPGDVLNVCDRAILILMRSAASSALPTPPANNDNHIRGRHRPISDAARSRAPRECAKATIVAILIIAKQLGPQRPTAIIDSVLSPRLSYLPQSALFCPAPATPNWPRMLICDEKFIAPPGDKLSENKSALPGPGTVGSDLELSAHLIHLNSDD</sequence>
<protein>
    <submittedName>
        <fullName evidence="2">Transposase</fullName>
    </submittedName>
</protein>
<evidence type="ECO:0000313" key="2">
    <source>
        <dbReference type="WBParaSite" id="L893_g30312.t1"/>
    </source>
</evidence>